<protein>
    <submittedName>
        <fullName evidence="3">Phage integrase family protein</fullName>
    </submittedName>
</protein>
<dbReference type="InterPro" id="IPR011010">
    <property type="entry name" value="DNA_brk_join_enz"/>
</dbReference>
<gene>
    <name evidence="3" type="ORF">Mal33_25190</name>
</gene>
<dbReference type="InterPro" id="IPR002104">
    <property type="entry name" value="Integrase_catalytic"/>
</dbReference>
<evidence type="ECO:0000313" key="4">
    <source>
        <dbReference type="Proteomes" id="UP000316770"/>
    </source>
</evidence>
<dbReference type="Proteomes" id="UP000316770">
    <property type="component" value="Chromosome"/>
</dbReference>
<dbReference type="Gene3D" id="1.10.443.10">
    <property type="entry name" value="Intergrase catalytic core"/>
    <property type="match status" value="1"/>
</dbReference>
<dbReference type="RefSeq" id="WP_145285080.1">
    <property type="nucleotide sequence ID" value="NZ_CP036318.1"/>
</dbReference>
<keyword evidence="4" id="KW-1185">Reference proteome</keyword>
<dbReference type="AlphaFoldDB" id="A0A518ITW7"/>
<evidence type="ECO:0000313" key="3">
    <source>
        <dbReference type="EMBL" id="QDV56528.1"/>
    </source>
</evidence>
<accession>A0A518ITW7</accession>
<reference evidence="3 4" key="1">
    <citation type="submission" date="2019-02" db="EMBL/GenBank/DDBJ databases">
        <title>Deep-cultivation of Planctomycetes and their phenomic and genomic characterization uncovers novel biology.</title>
        <authorList>
            <person name="Wiegand S."/>
            <person name="Jogler M."/>
            <person name="Boedeker C."/>
            <person name="Pinto D."/>
            <person name="Vollmers J."/>
            <person name="Rivas-Marin E."/>
            <person name="Kohn T."/>
            <person name="Peeters S.H."/>
            <person name="Heuer A."/>
            <person name="Rast P."/>
            <person name="Oberbeckmann S."/>
            <person name="Bunk B."/>
            <person name="Jeske O."/>
            <person name="Meyerdierks A."/>
            <person name="Storesund J.E."/>
            <person name="Kallscheuer N."/>
            <person name="Luecker S."/>
            <person name="Lage O.M."/>
            <person name="Pohl T."/>
            <person name="Merkel B.J."/>
            <person name="Hornburger P."/>
            <person name="Mueller R.-W."/>
            <person name="Bruemmer F."/>
            <person name="Labrenz M."/>
            <person name="Spormann A.M."/>
            <person name="Op den Camp H."/>
            <person name="Overmann J."/>
            <person name="Amann R."/>
            <person name="Jetten M.S.M."/>
            <person name="Mascher T."/>
            <person name="Medema M.H."/>
            <person name="Devos D.P."/>
            <person name="Kaster A.-K."/>
            <person name="Ovreas L."/>
            <person name="Rohde M."/>
            <person name="Galperin M.Y."/>
            <person name="Jogler C."/>
        </authorList>
    </citation>
    <scope>NUCLEOTIDE SEQUENCE [LARGE SCALE GENOMIC DNA]</scope>
    <source>
        <strain evidence="3 4">Mal33</strain>
    </source>
</reference>
<keyword evidence="1" id="KW-0233">DNA recombination</keyword>
<dbReference type="GO" id="GO:0003677">
    <property type="term" value="F:DNA binding"/>
    <property type="evidence" value="ECO:0007669"/>
    <property type="project" value="InterPro"/>
</dbReference>
<feature type="domain" description="Tyr recombinase" evidence="2">
    <location>
        <begin position="224"/>
        <end position="370"/>
    </location>
</feature>
<evidence type="ECO:0000259" key="2">
    <source>
        <dbReference type="Pfam" id="PF00589"/>
    </source>
</evidence>
<evidence type="ECO:0000256" key="1">
    <source>
        <dbReference type="ARBA" id="ARBA00023172"/>
    </source>
</evidence>
<organism evidence="3 4">
    <name type="scientific">Rosistilla oblonga</name>
    <dbReference type="NCBI Taxonomy" id="2527990"/>
    <lineage>
        <taxon>Bacteria</taxon>
        <taxon>Pseudomonadati</taxon>
        <taxon>Planctomycetota</taxon>
        <taxon>Planctomycetia</taxon>
        <taxon>Pirellulales</taxon>
        <taxon>Pirellulaceae</taxon>
        <taxon>Rosistilla</taxon>
    </lineage>
</organism>
<proteinExistence type="predicted"/>
<sequence length="390" mass="44634">MAKPKKHPNGTWTLIASYQNARKNVTIGKVSTSEARKFAAQVDAVINHNRHGSKSLPPELLAWVQSLSEMHKTQLGELGLIDYRTNDLTVGELGWNFEADYKQRTDIGEKSISNVGVMLRNRISRIENVGLKEIEPVMRSVHTTAEPVFSESAKMLITDFNSWQRNFYAQATWSRDNKMFRTIGHWAVRQGICQHSPFSLFPVGSMVNEERNEHVPAEWVVDAMDSCLSPDIRITFALGRFAGLRTCSEVRTLKWRDVDLDSATLTIIDSKKKKPRVMPLFDHVRAELERQRLTTGDTRFVVSEEMRSRSASATYQRAKEAVSRSGRTPWVRLFQNLRSSCENDLLEIFPERKVAVWIGHTVKVSRAHYQKMRQRDCDNAIEAARQLSPF</sequence>
<name>A0A518ITW7_9BACT</name>
<dbReference type="GO" id="GO:0015074">
    <property type="term" value="P:DNA integration"/>
    <property type="evidence" value="ECO:0007669"/>
    <property type="project" value="InterPro"/>
</dbReference>
<dbReference type="SUPFAM" id="SSF56349">
    <property type="entry name" value="DNA breaking-rejoining enzymes"/>
    <property type="match status" value="1"/>
</dbReference>
<dbReference type="Pfam" id="PF00589">
    <property type="entry name" value="Phage_integrase"/>
    <property type="match status" value="1"/>
</dbReference>
<dbReference type="GO" id="GO:0006310">
    <property type="term" value="P:DNA recombination"/>
    <property type="evidence" value="ECO:0007669"/>
    <property type="project" value="UniProtKB-KW"/>
</dbReference>
<dbReference type="EMBL" id="CP036318">
    <property type="protein sequence ID" value="QDV56528.1"/>
    <property type="molecule type" value="Genomic_DNA"/>
</dbReference>
<dbReference type="InterPro" id="IPR013762">
    <property type="entry name" value="Integrase-like_cat_sf"/>
</dbReference>